<keyword evidence="12" id="KW-1185">Reference proteome</keyword>
<dbReference type="InterPro" id="IPR006665">
    <property type="entry name" value="OmpA-like"/>
</dbReference>
<feature type="compositionally biased region" description="Basic and acidic residues" evidence="8">
    <location>
        <begin position="63"/>
        <end position="74"/>
    </location>
</feature>
<evidence type="ECO:0000313" key="12">
    <source>
        <dbReference type="Proteomes" id="UP000199227"/>
    </source>
</evidence>
<evidence type="ECO:0000256" key="3">
    <source>
        <dbReference type="ARBA" id="ARBA00022475"/>
    </source>
</evidence>
<evidence type="ECO:0000256" key="9">
    <source>
        <dbReference type="SAM" id="Phobius"/>
    </source>
</evidence>
<keyword evidence="4 9" id="KW-0812">Transmembrane</keyword>
<comment type="subcellular location">
    <subcellularLocation>
        <location evidence="1">Cell membrane</location>
        <topology evidence="1">Single-pass membrane protein</topology>
    </subcellularLocation>
</comment>
<dbReference type="SUPFAM" id="SSF103088">
    <property type="entry name" value="OmpA-like"/>
    <property type="match status" value="1"/>
</dbReference>
<keyword evidence="5 9" id="KW-1133">Transmembrane helix</keyword>
<accession>A0A1I5SNK8</accession>
<organism evidence="11 12">
    <name type="scientific">Hydrogenimonas thermophila</name>
    <dbReference type="NCBI Taxonomy" id="223786"/>
    <lineage>
        <taxon>Bacteria</taxon>
        <taxon>Pseudomonadati</taxon>
        <taxon>Campylobacterota</taxon>
        <taxon>Epsilonproteobacteria</taxon>
        <taxon>Campylobacterales</taxon>
        <taxon>Hydrogenimonadaceae</taxon>
        <taxon>Hydrogenimonas</taxon>
    </lineage>
</organism>
<keyword evidence="3" id="KW-1003">Cell membrane</keyword>
<evidence type="ECO:0000256" key="6">
    <source>
        <dbReference type="ARBA" id="ARBA00023136"/>
    </source>
</evidence>
<name>A0A1I5SNK8_9BACT</name>
<dbReference type="Pfam" id="PF00691">
    <property type="entry name" value="OmpA"/>
    <property type="match status" value="1"/>
</dbReference>
<dbReference type="InterPro" id="IPR036737">
    <property type="entry name" value="OmpA-like_sf"/>
</dbReference>
<dbReference type="AlphaFoldDB" id="A0A1I5SNK8"/>
<dbReference type="InterPro" id="IPR050330">
    <property type="entry name" value="Bact_OuterMem_StrucFunc"/>
</dbReference>
<dbReference type="EMBL" id="FOXB01000035">
    <property type="protein sequence ID" value="SFP71886.1"/>
    <property type="molecule type" value="Genomic_DNA"/>
</dbReference>
<dbReference type="Gene3D" id="3.30.1330.60">
    <property type="entry name" value="OmpA-like domain"/>
    <property type="match status" value="1"/>
</dbReference>
<evidence type="ECO:0000256" key="5">
    <source>
        <dbReference type="ARBA" id="ARBA00022989"/>
    </source>
</evidence>
<feature type="transmembrane region" description="Helical" evidence="9">
    <location>
        <begin position="16"/>
        <end position="35"/>
    </location>
</feature>
<dbReference type="OrthoDB" id="5292153at2"/>
<dbReference type="RefSeq" id="WP_092913467.1">
    <property type="nucleotide sequence ID" value="NZ_CP136592.1"/>
</dbReference>
<dbReference type="PANTHER" id="PTHR30329:SF21">
    <property type="entry name" value="LIPOPROTEIN YIAD-RELATED"/>
    <property type="match status" value="1"/>
</dbReference>
<reference evidence="11 12" key="1">
    <citation type="submission" date="2016-10" db="EMBL/GenBank/DDBJ databases">
        <authorList>
            <person name="de Groot N.N."/>
        </authorList>
    </citation>
    <scope>NUCLEOTIDE SEQUENCE [LARGE SCALE GENOMIC DNA]</scope>
    <source>
        <strain evidence="11 12">EP1-55-1</strain>
    </source>
</reference>
<dbReference type="PANTHER" id="PTHR30329">
    <property type="entry name" value="STATOR ELEMENT OF FLAGELLAR MOTOR COMPLEX"/>
    <property type="match status" value="1"/>
</dbReference>
<dbReference type="GO" id="GO:0005886">
    <property type="term" value="C:plasma membrane"/>
    <property type="evidence" value="ECO:0007669"/>
    <property type="project" value="UniProtKB-SubCell"/>
</dbReference>
<sequence>MGKKKCPECPECMPEWLAAFGDLMSLLLCFFVLLLSMSTMDAKKLEEAIGSLAGALSVLEGGMRSESDDRRLEEGTGGGAASKDPTQIQTSSAMQAQMAEQVSQMMMQLVSLKNEINELIMSQGATPVTLEESEKGFLLRLPAELLFKPGQAKIESMDAILFLKRIAMIINKLPNTLQVNVRGHTDNVPPGPSSPYRDNWELSAARAVSVVKELIKDDVTPKRLSACGNAEFKPIATNATPEGRAKNRRVDLYFFSNEPETESKARKSILDTNLGPVSAGN</sequence>
<feature type="region of interest" description="Disordered" evidence="8">
    <location>
        <begin position="63"/>
        <end position="89"/>
    </location>
</feature>
<evidence type="ECO:0000313" key="11">
    <source>
        <dbReference type="EMBL" id="SFP71886.1"/>
    </source>
</evidence>
<dbReference type="CDD" id="cd07185">
    <property type="entry name" value="OmpA_C-like"/>
    <property type="match status" value="1"/>
</dbReference>
<gene>
    <name evidence="11" type="ORF">SAMN05216234_13511</name>
</gene>
<evidence type="ECO:0000256" key="8">
    <source>
        <dbReference type="SAM" id="MobiDB-lite"/>
    </source>
</evidence>
<keyword evidence="6 7" id="KW-0472">Membrane</keyword>
<evidence type="ECO:0000256" key="2">
    <source>
        <dbReference type="ARBA" id="ARBA00008914"/>
    </source>
</evidence>
<evidence type="ECO:0000256" key="1">
    <source>
        <dbReference type="ARBA" id="ARBA00004162"/>
    </source>
</evidence>
<comment type="similarity">
    <text evidence="2">Belongs to the MotB family.</text>
</comment>
<feature type="domain" description="OmpA-like" evidence="10">
    <location>
        <begin position="134"/>
        <end position="258"/>
    </location>
</feature>
<evidence type="ECO:0000259" key="10">
    <source>
        <dbReference type="PROSITE" id="PS51123"/>
    </source>
</evidence>
<dbReference type="Proteomes" id="UP000199227">
    <property type="component" value="Unassembled WGS sequence"/>
</dbReference>
<dbReference type="STRING" id="223786.SAMN05216234_13511"/>
<dbReference type="Pfam" id="PF13677">
    <property type="entry name" value="MotB_plug"/>
    <property type="match status" value="1"/>
</dbReference>
<evidence type="ECO:0000256" key="7">
    <source>
        <dbReference type="PROSITE-ProRule" id="PRU00473"/>
    </source>
</evidence>
<protein>
    <submittedName>
        <fullName evidence="11">Chemotaxis protein MotB</fullName>
    </submittedName>
</protein>
<proteinExistence type="inferred from homology"/>
<dbReference type="InterPro" id="IPR025713">
    <property type="entry name" value="MotB-like_N_dom"/>
</dbReference>
<evidence type="ECO:0000256" key="4">
    <source>
        <dbReference type="ARBA" id="ARBA00022692"/>
    </source>
</evidence>
<dbReference type="PROSITE" id="PS51123">
    <property type="entry name" value="OMPA_2"/>
    <property type="match status" value="1"/>
</dbReference>